<keyword evidence="3" id="KW-1185">Reference proteome</keyword>
<dbReference type="InterPro" id="IPR002575">
    <property type="entry name" value="Aminoglycoside_PTrfase"/>
</dbReference>
<dbReference type="OrthoDB" id="7845153at2"/>
<evidence type="ECO:0000313" key="2">
    <source>
        <dbReference type="EMBL" id="SLN57773.1"/>
    </source>
</evidence>
<evidence type="ECO:0000313" key="3">
    <source>
        <dbReference type="Proteomes" id="UP000193778"/>
    </source>
</evidence>
<gene>
    <name evidence="2" type="ORF">RUM8411_02796</name>
</gene>
<accession>A0A1X6ZPI3</accession>
<dbReference type="AlphaFoldDB" id="A0A1X6ZPI3"/>
<dbReference type="Gene3D" id="3.90.1200.10">
    <property type="match status" value="1"/>
</dbReference>
<dbReference type="SUPFAM" id="SSF56112">
    <property type="entry name" value="Protein kinase-like (PK-like)"/>
    <property type="match status" value="1"/>
</dbReference>
<reference evidence="3" key="1">
    <citation type="submission" date="2017-03" db="EMBL/GenBank/DDBJ databases">
        <authorList>
            <person name="Rodrigo-Torres L."/>
            <person name="Arahal R.D."/>
            <person name="Lucena T."/>
        </authorList>
    </citation>
    <scope>NUCLEOTIDE SEQUENCE [LARGE SCALE GENOMIC DNA]</scope>
    <source>
        <strain evidence="3">CECT 8411</strain>
    </source>
</reference>
<name>A0A1X6ZPI3_9RHOB</name>
<proteinExistence type="predicted"/>
<evidence type="ECO:0000259" key="1">
    <source>
        <dbReference type="Pfam" id="PF01636"/>
    </source>
</evidence>
<dbReference type="Proteomes" id="UP000193778">
    <property type="component" value="Unassembled WGS sequence"/>
</dbReference>
<dbReference type="EMBL" id="FWFP01000008">
    <property type="protein sequence ID" value="SLN57773.1"/>
    <property type="molecule type" value="Genomic_DNA"/>
</dbReference>
<organism evidence="2 3">
    <name type="scientific">Ruegeria meonggei</name>
    <dbReference type="NCBI Taxonomy" id="1446476"/>
    <lineage>
        <taxon>Bacteria</taxon>
        <taxon>Pseudomonadati</taxon>
        <taxon>Pseudomonadota</taxon>
        <taxon>Alphaproteobacteria</taxon>
        <taxon>Rhodobacterales</taxon>
        <taxon>Roseobacteraceae</taxon>
        <taxon>Ruegeria</taxon>
    </lineage>
</organism>
<keyword evidence="2" id="KW-0808">Transferase</keyword>
<dbReference type="RefSeq" id="WP_085823304.1">
    <property type="nucleotide sequence ID" value="NZ_FWFP01000008.1"/>
</dbReference>
<protein>
    <submittedName>
        <fullName evidence="2">Phosphotransferase enzyme family protein</fullName>
    </submittedName>
</protein>
<feature type="domain" description="Aminoglycoside phosphotransferase" evidence="1">
    <location>
        <begin position="44"/>
        <end position="252"/>
    </location>
</feature>
<sequence>MLTLTDDEHNRATEFVQEFSDHTLSGRSLGFTCIYRSHDFPYTRMVLKLTGAVQDYALKIDTMSPTSGRLQKEFALLTTLSRYFEQNESGRVIQPIYLSQGHNFFVTEFISRPTAAEFIHNSQDDDQVAQIYRRAGAWLHDLHGFQPAIEYVFRPRWMTLSIHELLNAVPQEIVAQSQAMADVLTETAQHLKGIVEARVFSHGDFHGQNLIVGQGEMIGLDFTEASEKLAVYDIVDFLKSDVFRDAPASEIDRSGIIKANKAMFMRKYRHPIHLDILDFCMCARLLKDWLALWQIGHICSPYEEDRRHRLGIRLQAAFQHW</sequence>
<dbReference type="Pfam" id="PF01636">
    <property type="entry name" value="APH"/>
    <property type="match status" value="1"/>
</dbReference>
<dbReference type="GO" id="GO:0016740">
    <property type="term" value="F:transferase activity"/>
    <property type="evidence" value="ECO:0007669"/>
    <property type="project" value="UniProtKB-KW"/>
</dbReference>
<dbReference type="InterPro" id="IPR011009">
    <property type="entry name" value="Kinase-like_dom_sf"/>
</dbReference>